<sequence length="108" mass="10736">MRGRRTDGAGASRTAHGAAAGRALAMVMMAVCSGAMAGMLLPGHAPSIGAEAPVSVVTVRPGDTLWSYAADITPAGGDVGATVDELVELNGLEGPSLQVGQRLVVPGR</sequence>
<dbReference type="PROSITE" id="PS51782">
    <property type="entry name" value="LYSM"/>
    <property type="match status" value="1"/>
</dbReference>
<reference evidence="3" key="1">
    <citation type="submission" date="2020-08" db="EMBL/GenBank/DDBJ databases">
        <authorList>
            <person name="Cejkova D."/>
            <person name="Kubasova T."/>
            <person name="Jahodarova E."/>
            <person name="Rychlik I."/>
        </authorList>
    </citation>
    <scope>NUCLEOTIDE SEQUENCE</scope>
    <source>
        <strain evidence="3">An836</strain>
    </source>
</reference>
<organism evidence="3 4">
    <name type="scientific">Bifidobacterium pullorum subsp. saeculare</name>
    <dbReference type="NCBI Taxonomy" id="78257"/>
    <lineage>
        <taxon>Bacteria</taxon>
        <taxon>Bacillati</taxon>
        <taxon>Actinomycetota</taxon>
        <taxon>Actinomycetes</taxon>
        <taxon>Bifidobacteriales</taxon>
        <taxon>Bifidobacteriaceae</taxon>
        <taxon>Bifidobacterium</taxon>
    </lineage>
</organism>
<reference evidence="3" key="2">
    <citation type="journal article" date="2021" name="Sci. Rep.">
        <title>The distribution of antibiotic resistance genes in chicken gut microbiota commensals.</title>
        <authorList>
            <person name="Juricova H."/>
            <person name="Matiasovicova J."/>
            <person name="Kubasova T."/>
            <person name="Cejkova D."/>
            <person name="Rychlik I."/>
        </authorList>
    </citation>
    <scope>NUCLEOTIDE SEQUENCE</scope>
    <source>
        <strain evidence="3">An836</strain>
    </source>
</reference>
<gene>
    <name evidence="3" type="ORF">H7U32_00980</name>
</gene>
<keyword evidence="1" id="KW-0812">Transmembrane</keyword>
<dbReference type="SUPFAM" id="SSF54106">
    <property type="entry name" value="LysM domain"/>
    <property type="match status" value="1"/>
</dbReference>
<comment type="caution">
    <text evidence="3">The sequence shown here is derived from an EMBL/GenBank/DDBJ whole genome shotgun (WGS) entry which is preliminary data.</text>
</comment>
<dbReference type="InterPro" id="IPR018392">
    <property type="entry name" value="LysM"/>
</dbReference>
<dbReference type="Proteomes" id="UP000718821">
    <property type="component" value="Unassembled WGS sequence"/>
</dbReference>
<evidence type="ECO:0000256" key="1">
    <source>
        <dbReference type="SAM" id="Phobius"/>
    </source>
</evidence>
<dbReference type="EMBL" id="JACLYU010000001">
    <property type="protein sequence ID" value="MBM6698923.1"/>
    <property type="molecule type" value="Genomic_DNA"/>
</dbReference>
<evidence type="ECO:0000313" key="3">
    <source>
        <dbReference type="EMBL" id="MBM6698923.1"/>
    </source>
</evidence>
<feature type="domain" description="LysM" evidence="2">
    <location>
        <begin position="55"/>
        <end position="105"/>
    </location>
</feature>
<feature type="transmembrane region" description="Helical" evidence="1">
    <location>
        <begin position="21"/>
        <end position="41"/>
    </location>
</feature>
<dbReference type="Gene3D" id="3.10.350.10">
    <property type="entry name" value="LysM domain"/>
    <property type="match status" value="1"/>
</dbReference>
<name>A0A938WWL2_9BIFI</name>
<dbReference type="Pfam" id="PF01476">
    <property type="entry name" value="LysM"/>
    <property type="match status" value="1"/>
</dbReference>
<evidence type="ECO:0000313" key="4">
    <source>
        <dbReference type="Proteomes" id="UP000718821"/>
    </source>
</evidence>
<dbReference type="AlphaFoldDB" id="A0A938WWL2"/>
<keyword evidence="4" id="KW-1185">Reference proteome</keyword>
<protein>
    <submittedName>
        <fullName evidence="3">LysM peptidoglycan-binding domain-containing protein</fullName>
    </submittedName>
</protein>
<keyword evidence="1" id="KW-1133">Transmembrane helix</keyword>
<keyword evidence="1" id="KW-0472">Membrane</keyword>
<evidence type="ECO:0000259" key="2">
    <source>
        <dbReference type="PROSITE" id="PS51782"/>
    </source>
</evidence>
<dbReference type="SMART" id="SM00257">
    <property type="entry name" value="LysM"/>
    <property type="match status" value="1"/>
</dbReference>
<dbReference type="InterPro" id="IPR036779">
    <property type="entry name" value="LysM_dom_sf"/>
</dbReference>
<proteinExistence type="predicted"/>
<accession>A0A938WWL2</accession>
<dbReference type="CDD" id="cd00118">
    <property type="entry name" value="LysM"/>
    <property type="match status" value="1"/>
</dbReference>